<feature type="transmembrane region" description="Helical" evidence="3">
    <location>
        <begin position="36"/>
        <end position="55"/>
    </location>
</feature>
<feature type="compositionally biased region" description="Low complexity" evidence="2">
    <location>
        <begin position="590"/>
        <end position="599"/>
    </location>
</feature>
<feature type="region of interest" description="Disordered" evidence="2">
    <location>
        <begin position="270"/>
        <end position="323"/>
    </location>
</feature>
<evidence type="ECO:0000259" key="4">
    <source>
        <dbReference type="Pfam" id="PF07859"/>
    </source>
</evidence>
<proteinExistence type="predicted"/>
<organism evidence="5 6">
    <name type="scientific">Gonium pectorale</name>
    <name type="common">Green alga</name>
    <dbReference type="NCBI Taxonomy" id="33097"/>
    <lineage>
        <taxon>Eukaryota</taxon>
        <taxon>Viridiplantae</taxon>
        <taxon>Chlorophyta</taxon>
        <taxon>core chlorophytes</taxon>
        <taxon>Chlorophyceae</taxon>
        <taxon>CS clade</taxon>
        <taxon>Chlamydomonadales</taxon>
        <taxon>Volvocaceae</taxon>
        <taxon>Gonium</taxon>
    </lineage>
</organism>
<protein>
    <recommendedName>
        <fullName evidence="4">Alpha/beta hydrolase fold-3 domain-containing protein</fullName>
    </recommendedName>
</protein>
<keyword evidence="3" id="KW-0472">Membrane</keyword>
<dbReference type="SUPFAM" id="SSF53474">
    <property type="entry name" value="alpha/beta-Hydrolases"/>
    <property type="match status" value="1"/>
</dbReference>
<keyword evidence="3" id="KW-0812">Transmembrane</keyword>
<gene>
    <name evidence="5" type="ORF">GPECTOR_510g480</name>
</gene>
<dbReference type="STRING" id="33097.A0A150FUW0"/>
<sequence length="669" mass="66622">MASFLGEAFKGAKADIESAGHELLPRLARALRVARILLTEIVAIVALAPYGAYAMSVYRRLSTIPGMAAAVPPPPLAPQPRGDSAGAAPTAAAAATAAATPAPDLTESIRRLPPGRDGVAVQRGVSYGPAARNTLDVYVPLPAAAAAASAAGASAGGGGGGGGLPVVFFVHGGVWASGETWQYAPLAARLAQAGVVVVVPTYTLYPEALVGTMVEEVSAALSWTFDNAARYGGDPSRITAAGHSAGGHLVAAALLRRAAAAEAAAVTAGATASTYQPTAAPAQRPSLHGKDHAGNGKRDGSHTDSRQRQRPDSPQGSAARGGDVRETGAYLLGGGGASVAGAVHALRAVADAQLHPAPGVDSSYDDDGGAASAAAAAAAAPHHAEADSRMPRVFVGMSAVYDIAKHYEFEKARGVNELSMMKRAVGGHAGFAAASPTVVLAAAADAADAAAAAAGDRNGGNAGAAASGSDPSFFSSFELAGDAIPARAGLAGGIAGGAALAAAPGGGPAFSLAAARWLPPCVVAGSCSDHMVPWHEGAELVAQLRRCGVPVRPLLYNHVGHGDFVMEWRPLDVRQRRRQQQPQQRRDPEAAAAGAAAPGGWLGEDTEGLLPCAIDFLRIATGRVRPVPEAGAPPAPGPNGGVAAAAAAALSPGSTAVAAEDLVVVQSRM</sequence>
<comment type="caution">
    <text evidence="5">The sequence shown here is derived from an EMBL/GenBank/DDBJ whole genome shotgun (WGS) entry which is preliminary data.</text>
</comment>
<dbReference type="AlphaFoldDB" id="A0A150FUW0"/>
<dbReference type="InterPro" id="IPR029058">
    <property type="entry name" value="AB_hydrolase_fold"/>
</dbReference>
<accession>A0A150FUW0</accession>
<dbReference type="EMBL" id="LSYV01000507">
    <property type="protein sequence ID" value="KXZ41379.1"/>
    <property type="molecule type" value="Genomic_DNA"/>
</dbReference>
<dbReference type="OrthoDB" id="6495301at2759"/>
<keyword evidence="1" id="KW-0378">Hydrolase</keyword>
<feature type="region of interest" description="Disordered" evidence="2">
    <location>
        <begin position="575"/>
        <end position="600"/>
    </location>
</feature>
<feature type="region of interest" description="Disordered" evidence="2">
    <location>
        <begin position="74"/>
        <end position="117"/>
    </location>
</feature>
<name>A0A150FUW0_GONPE</name>
<reference evidence="6" key="1">
    <citation type="journal article" date="2016" name="Nat. Commun.">
        <title>The Gonium pectorale genome demonstrates co-option of cell cycle regulation during the evolution of multicellularity.</title>
        <authorList>
            <person name="Hanschen E.R."/>
            <person name="Marriage T.N."/>
            <person name="Ferris P.J."/>
            <person name="Hamaji T."/>
            <person name="Toyoda A."/>
            <person name="Fujiyama A."/>
            <person name="Neme R."/>
            <person name="Noguchi H."/>
            <person name="Minakuchi Y."/>
            <person name="Suzuki M."/>
            <person name="Kawai-Toyooka H."/>
            <person name="Smith D.R."/>
            <person name="Sparks H."/>
            <person name="Anderson J."/>
            <person name="Bakaric R."/>
            <person name="Luria V."/>
            <person name="Karger A."/>
            <person name="Kirschner M.W."/>
            <person name="Durand P.M."/>
            <person name="Michod R.E."/>
            <person name="Nozaki H."/>
            <person name="Olson B.J."/>
        </authorList>
    </citation>
    <scope>NUCLEOTIDE SEQUENCE [LARGE SCALE GENOMIC DNA]</scope>
    <source>
        <strain evidence="6">NIES-2863</strain>
    </source>
</reference>
<evidence type="ECO:0000256" key="3">
    <source>
        <dbReference type="SAM" id="Phobius"/>
    </source>
</evidence>
<keyword evidence="3" id="KW-1133">Transmembrane helix</keyword>
<dbReference type="InterPro" id="IPR050300">
    <property type="entry name" value="GDXG_lipolytic_enzyme"/>
</dbReference>
<feature type="compositionally biased region" description="Low complexity" evidence="2">
    <location>
        <begin position="87"/>
        <end position="103"/>
    </location>
</feature>
<evidence type="ECO:0000256" key="1">
    <source>
        <dbReference type="ARBA" id="ARBA00022801"/>
    </source>
</evidence>
<dbReference type="GO" id="GO:0004061">
    <property type="term" value="F:arylformamidase activity"/>
    <property type="evidence" value="ECO:0007669"/>
    <property type="project" value="TreeGrafter"/>
</dbReference>
<dbReference type="Pfam" id="PF07859">
    <property type="entry name" value="Abhydrolase_3"/>
    <property type="match status" value="1"/>
</dbReference>
<dbReference type="PANTHER" id="PTHR48081:SF33">
    <property type="entry name" value="KYNURENINE FORMAMIDASE"/>
    <property type="match status" value="1"/>
</dbReference>
<keyword evidence="6" id="KW-1185">Reference proteome</keyword>
<evidence type="ECO:0000256" key="2">
    <source>
        <dbReference type="SAM" id="MobiDB-lite"/>
    </source>
</evidence>
<dbReference type="InterPro" id="IPR013094">
    <property type="entry name" value="AB_hydrolase_3"/>
</dbReference>
<dbReference type="Proteomes" id="UP000075714">
    <property type="component" value="Unassembled WGS sequence"/>
</dbReference>
<evidence type="ECO:0000313" key="5">
    <source>
        <dbReference type="EMBL" id="KXZ41379.1"/>
    </source>
</evidence>
<feature type="compositionally biased region" description="Basic and acidic residues" evidence="2">
    <location>
        <begin position="288"/>
        <end position="311"/>
    </location>
</feature>
<evidence type="ECO:0000313" key="6">
    <source>
        <dbReference type="Proteomes" id="UP000075714"/>
    </source>
</evidence>
<dbReference type="Gene3D" id="3.40.50.1820">
    <property type="entry name" value="alpha/beta hydrolase"/>
    <property type="match status" value="2"/>
</dbReference>
<dbReference type="PANTHER" id="PTHR48081">
    <property type="entry name" value="AB HYDROLASE SUPERFAMILY PROTEIN C4A8.06C"/>
    <property type="match status" value="1"/>
</dbReference>
<feature type="domain" description="Alpha/beta hydrolase fold-3" evidence="4">
    <location>
        <begin position="167"/>
        <end position="264"/>
    </location>
</feature>